<accession>A0A3M0CDG0</accession>
<dbReference type="OrthoDB" id="7687351at2"/>
<reference evidence="1 2" key="1">
    <citation type="submission" date="2018-10" db="EMBL/GenBank/DDBJ databases">
        <title>Genomic Encyclopedia of Archaeal and Bacterial Type Strains, Phase II (KMG-II): from individual species to whole genera.</title>
        <authorList>
            <person name="Goeker M."/>
        </authorList>
    </citation>
    <scope>NUCLEOTIDE SEQUENCE [LARGE SCALE GENOMIC DNA]</scope>
    <source>
        <strain evidence="1 2">DSM 25217</strain>
    </source>
</reference>
<proteinExistence type="predicted"/>
<dbReference type="InterPro" id="IPR027417">
    <property type="entry name" value="P-loop_NTPase"/>
</dbReference>
<evidence type="ECO:0000313" key="2">
    <source>
        <dbReference type="Proteomes" id="UP000271227"/>
    </source>
</evidence>
<comment type="caution">
    <text evidence="1">The sequence shown here is derived from an EMBL/GenBank/DDBJ whole genome shotgun (WGS) entry which is preliminary data.</text>
</comment>
<dbReference type="AlphaFoldDB" id="A0A3M0CDG0"/>
<evidence type="ECO:0000313" key="1">
    <source>
        <dbReference type="EMBL" id="RMB07854.1"/>
    </source>
</evidence>
<protein>
    <recommendedName>
        <fullName evidence="3">Sulfotransferase family protein</fullName>
    </recommendedName>
</protein>
<organism evidence="1 2">
    <name type="scientific">Eilatimonas milleporae</name>
    <dbReference type="NCBI Taxonomy" id="911205"/>
    <lineage>
        <taxon>Bacteria</taxon>
        <taxon>Pseudomonadati</taxon>
        <taxon>Pseudomonadota</taxon>
        <taxon>Alphaproteobacteria</taxon>
        <taxon>Kordiimonadales</taxon>
        <taxon>Kordiimonadaceae</taxon>
        <taxon>Eilatimonas</taxon>
    </lineage>
</organism>
<dbReference type="SUPFAM" id="SSF52540">
    <property type="entry name" value="P-loop containing nucleoside triphosphate hydrolases"/>
    <property type="match status" value="1"/>
</dbReference>
<sequence length="215" mass="24998">MLVSTQHKFVLLSNTKCGSTSLVHSLADHVQGVFHTDHRLRHTNFRVYRSKFLPFLREQIGDEADDLEVLCLMREPLDWLTSWYRFRARAELADPGHPRHGEYTGGMRWADFLEGYIGIPFEQRPPWAKVGTQADFIVGEHDRAEGITLFRYEDFAALVDYLQHKVGAKLDILEWNVSPKMDVEPTGKDHLDLLSIIFHKDYDIYRRIKPGGTRF</sequence>
<gene>
    <name evidence="1" type="ORF">BXY39_1947</name>
</gene>
<dbReference type="Gene3D" id="3.40.50.300">
    <property type="entry name" value="P-loop containing nucleotide triphosphate hydrolases"/>
    <property type="match status" value="1"/>
</dbReference>
<evidence type="ECO:0008006" key="3">
    <source>
        <dbReference type="Google" id="ProtNLM"/>
    </source>
</evidence>
<dbReference type="InParanoid" id="A0A3M0CDG0"/>
<dbReference type="RefSeq" id="WP_121938634.1">
    <property type="nucleotide sequence ID" value="NZ_REFR01000011.1"/>
</dbReference>
<keyword evidence="2" id="KW-1185">Reference proteome</keyword>
<dbReference type="EMBL" id="REFR01000011">
    <property type="protein sequence ID" value="RMB07854.1"/>
    <property type="molecule type" value="Genomic_DNA"/>
</dbReference>
<dbReference type="Proteomes" id="UP000271227">
    <property type="component" value="Unassembled WGS sequence"/>
</dbReference>
<name>A0A3M0CDG0_9PROT</name>